<evidence type="ECO:0000313" key="3">
    <source>
        <dbReference type="Proteomes" id="UP000000763"/>
    </source>
</evidence>
<dbReference type="Proteomes" id="UP000000763">
    <property type="component" value="Chromosome 7"/>
</dbReference>
<evidence type="ECO:0000256" key="1">
    <source>
        <dbReference type="SAM" id="MobiDB-lite"/>
    </source>
</evidence>
<sequence>MRGPLGGKPSAAASPLSSSPSPRHRWRTERPAGMTAREAKSRWHPRLCTWKAGWRTEQRLTTQRGGVVSDATAARSGPPVGGSGTSARGSDRCKPLKQRRREAEAATFGGGRRPVKEADERRSRGGSWSGRGRWWCLIAVVTLPMVGGGRRGDGCGEEDGGCRDGYAGQASAGRRDPFFSIILFLSNPTTWMDLKRDEG</sequence>
<gene>
    <name evidence="2" type="primary">OSJNBa0016A21.129</name>
</gene>
<dbReference type="EMBL" id="AP005764">
    <property type="protein sequence ID" value="BAC20921.1"/>
    <property type="molecule type" value="Genomic_DNA"/>
</dbReference>
<name>Q8H2J7_ORYSJ</name>
<feature type="compositionally biased region" description="Basic and acidic residues" evidence="1">
    <location>
        <begin position="114"/>
        <end position="123"/>
    </location>
</feature>
<feature type="region of interest" description="Disordered" evidence="1">
    <location>
        <begin position="1"/>
        <end position="42"/>
    </location>
</feature>
<protein>
    <submittedName>
        <fullName evidence="2">Uncharacterized protein</fullName>
    </submittedName>
</protein>
<feature type="region of interest" description="Disordered" evidence="1">
    <location>
        <begin position="54"/>
        <end position="128"/>
    </location>
</feature>
<evidence type="ECO:0000313" key="2">
    <source>
        <dbReference type="EMBL" id="BAC20921.1"/>
    </source>
</evidence>
<dbReference type="AlphaFoldDB" id="Q8H2J7"/>
<accession>Q8H2J7</accession>
<reference evidence="3" key="2">
    <citation type="journal article" date="2008" name="Nucleic Acids Res.">
        <title>The rice annotation project database (RAP-DB): 2008 update.</title>
        <authorList>
            <consortium name="The rice annotation project (RAP)"/>
        </authorList>
    </citation>
    <scope>GENOME REANNOTATION</scope>
    <source>
        <strain evidence="3">cv. Nipponbare</strain>
    </source>
</reference>
<proteinExistence type="predicted"/>
<organism evidence="2 3">
    <name type="scientific">Oryza sativa subsp. japonica</name>
    <name type="common">Rice</name>
    <dbReference type="NCBI Taxonomy" id="39947"/>
    <lineage>
        <taxon>Eukaryota</taxon>
        <taxon>Viridiplantae</taxon>
        <taxon>Streptophyta</taxon>
        <taxon>Embryophyta</taxon>
        <taxon>Tracheophyta</taxon>
        <taxon>Spermatophyta</taxon>
        <taxon>Magnoliopsida</taxon>
        <taxon>Liliopsida</taxon>
        <taxon>Poales</taxon>
        <taxon>Poaceae</taxon>
        <taxon>BOP clade</taxon>
        <taxon>Oryzoideae</taxon>
        <taxon>Oryzeae</taxon>
        <taxon>Oryzinae</taxon>
        <taxon>Oryza</taxon>
        <taxon>Oryza sativa</taxon>
    </lineage>
</organism>
<reference evidence="3" key="1">
    <citation type="journal article" date="2005" name="Nature">
        <title>The map-based sequence of the rice genome.</title>
        <authorList>
            <consortium name="International rice genome sequencing project (IRGSP)"/>
            <person name="Matsumoto T."/>
            <person name="Wu J."/>
            <person name="Kanamori H."/>
            <person name="Katayose Y."/>
            <person name="Fujisawa M."/>
            <person name="Namiki N."/>
            <person name="Mizuno H."/>
            <person name="Yamamoto K."/>
            <person name="Antonio B.A."/>
            <person name="Baba T."/>
            <person name="Sakata K."/>
            <person name="Nagamura Y."/>
            <person name="Aoki H."/>
            <person name="Arikawa K."/>
            <person name="Arita K."/>
            <person name="Bito T."/>
            <person name="Chiden Y."/>
            <person name="Fujitsuka N."/>
            <person name="Fukunaka R."/>
            <person name="Hamada M."/>
            <person name="Harada C."/>
            <person name="Hayashi A."/>
            <person name="Hijishita S."/>
            <person name="Honda M."/>
            <person name="Hosokawa S."/>
            <person name="Ichikawa Y."/>
            <person name="Idonuma A."/>
            <person name="Iijima M."/>
            <person name="Ikeda M."/>
            <person name="Ikeno M."/>
            <person name="Ito K."/>
            <person name="Ito S."/>
            <person name="Ito T."/>
            <person name="Ito Y."/>
            <person name="Ito Y."/>
            <person name="Iwabuchi A."/>
            <person name="Kamiya K."/>
            <person name="Karasawa W."/>
            <person name="Kurita K."/>
            <person name="Katagiri S."/>
            <person name="Kikuta A."/>
            <person name="Kobayashi H."/>
            <person name="Kobayashi N."/>
            <person name="Machita K."/>
            <person name="Maehara T."/>
            <person name="Masukawa M."/>
            <person name="Mizubayashi T."/>
            <person name="Mukai Y."/>
            <person name="Nagasaki H."/>
            <person name="Nagata Y."/>
            <person name="Naito S."/>
            <person name="Nakashima M."/>
            <person name="Nakama Y."/>
            <person name="Nakamichi Y."/>
            <person name="Nakamura M."/>
            <person name="Meguro A."/>
            <person name="Negishi M."/>
            <person name="Ohta I."/>
            <person name="Ohta T."/>
            <person name="Okamoto M."/>
            <person name="Ono N."/>
            <person name="Saji S."/>
            <person name="Sakaguchi M."/>
            <person name="Sakai K."/>
            <person name="Shibata M."/>
            <person name="Shimokawa T."/>
            <person name="Song J."/>
            <person name="Takazaki Y."/>
            <person name="Terasawa K."/>
            <person name="Tsugane M."/>
            <person name="Tsuji K."/>
            <person name="Ueda S."/>
            <person name="Waki K."/>
            <person name="Yamagata H."/>
            <person name="Yamamoto M."/>
            <person name="Yamamoto S."/>
            <person name="Yamane H."/>
            <person name="Yoshiki S."/>
            <person name="Yoshihara R."/>
            <person name="Yukawa K."/>
            <person name="Zhong H."/>
            <person name="Yano M."/>
            <person name="Yuan Q."/>
            <person name="Ouyang S."/>
            <person name="Liu J."/>
            <person name="Jones K.M."/>
            <person name="Gansberger K."/>
            <person name="Moffat K."/>
            <person name="Hill J."/>
            <person name="Bera J."/>
            <person name="Fadrosh D."/>
            <person name="Jin S."/>
            <person name="Johri S."/>
            <person name="Kim M."/>
            <person name="Overton L."/>
            <person name="Reardon M."/>
            <person name="Tsitrin T."/>
            <person name="Vuong H."/>
            <person name="Weaver B."/>
            <person name="Ciecko A."/>
            <person name="Tallon L."/>
            <person name="Jackson J."/>
            <person name="Pai G."/>
            <person name="Aken S.V."/>
            <person name="Utterback T."/>
            <person name="Reidmuller S."/>
            <person name="Feldblyum T."/>
            <person name="Hsiao J."/>
            <person name="Zismann V."/>
            <person name="Iobst S."/>
            <person name="de Vazeille A.R."/>
            <person name="Buell C.R."/>
            <person name="Ying K."/>
            <person name="Li Y."/>
            <person name="Lu T."/>
            <person name="Huang Y."/>
            <person name="Zhao Q."/>
            <person name="Feng Q."/>
            <person name="Zhang L."/>
            <person name="Zhu J."/>
            <person name="Weng Q."/>
            <person name="Mu J."/>
            <person name="Lu Y."/>
            <person name="Fan D."/>
            <person name="Liu Y."/>
            <person name="Guan J."/>
            <person name="Zhang Y."/>
            <person name="Yu S."/>
            <person name="Liu X."/>
            <person name="Zhang Y."/>
            <person name="Hong G."/>
            <person name="Han B."/>
            <person name="Choisne N."/>
            <person name="Demange N."/>
            <person name="Orjeda G."/>
            <person name="Samain S."/>
            <person name="Cattolico L."/>
            <person name="Pelletier E."/>
            <person name="Couloux A."/>
            <person name="Segurens B."/>
            <person name="Wincker P."/>
            <person name="D'Hont A."/>
            <person name="Scarpelli C."/>
            <person name="Weissenbach J."/>
            <person name="Salanoubat M."/>
            <person name="Quetier F."/>
            <person name="Yu Y."/>
            <person name="Kim H.R."/>
            <person name="Rambo T."/>
            <person name="Currie J."/>
            <person name="Collura K."/>
            <person name="Luo M."/>
            <person name="Yang T."/>
            <person name="Ammiraju J.S.S."/>
            <person name="Engler F."/>
            <person name="Soderlund C."/>
            <person name="Wing R.A."/>
            <person name="Palmer L.E."/>
            <person name="de la Bastide M."/>
            <person name="Spiegel L."/>
            <person name="Nascimento L."/>
            <person name="Zutavern T."/>
            <person name="O'Shaughnessy A."/>
            <person name="Dike S."/>
            <person name="Dedhia N."/>
            <person name="Preston R."/>
            <person name="Balija V."/>
            <person name="McCombie W.R."/>
            <person name="Chow T."/>
            <person name="Chen H."/>
            <person name="Chung M."/>
            <person name="Chen C."/>
            <person name="Shaw J."/>
            <person name="Wu H."/>
            <person name="Hsiao K."/>
            <person name="Chao Y."/>
            <person name="Chu M."/>
            <person name="Cheng C."/>
            <person name="Hour A."/>
            <person name="Lee P."/>
            <person name="Lin S."/>
            <person name="Lin Y."/>
            <person name="Liou J."/>
            <person name="Liu S."/>
            <person name="Hsing Y."/>
            <person name="Raghuvanshi S."/>
            <person name="Mohanty A."/>
            <person name="Bharti A.K."/>
            <person name="Gaur A."/>
            <person name="Gupta V."/>
            <person name="Kumar D."/>
            <person name="Ravi V."/>
            <person name="Vij S."/>
            <person name="Kapur A."/>
            <person name="Khurana P."/>
            <person name="Khurana P."/>
            <person name="Khurana J.P."/>
            <person name="Tyagi A.K."/>
            <person name="Gaikwad K."/>
            <person name="Singh A."/>
            <person name="Dalal V."/>
            <person name="Srivastava S."/>
            <person name="Dixit A."/>
            <person name="Pal A.K."/>
            <person name="Ghazi I.A."/>
            <person name="Yadav M."/>
            <person name="Pandit A."/>
            <person name="Bhargava A."/>
            <person name="Sureshbabu K."/>
            <person name="Batra K."/>
            <person name="Sharma T.R."/>
            <person name="Mohapatra T."/>
            <person name="Singh N.K."/>
            <person name="Messing J."/>
            <person name="Nelson A.B."/>
            <person name="Fuks G."/>
            <person name="Kavchok S."/>
            <person name="Keizer G."/>
            <person name="Linton E."/>
            <person name="Llaca V."/>
            <person name="Song R."/>
            <person name="Tanyolac B."/>
            <person name="Young S."/>
            <person name="Ho-Il K."/>
            <person name="Hahn J.H."/>
            <person name="Sangsakoo G."/>
            <person name="Vanavichit A."/>
            <person name="de Mattos Luiz.A.T."/>
            <person name="Zimmer P.D."/>
            <person name="Malone G."/>
            <person name="Dellagostin O."/>
            <person name="de Oliveira A.C."/>
            <person name="Bevan M."/>
            <person name="Bancroft I."/>
            <person name="Minx P."/>
            <person name="Cordum H."/>
            <person name="Wilson R."/>
            <person name="Cheng Z."/>
            <person name="Jin W."/>
            <person name="Jiang J."/>
            <person name="Leong S.A."/>
            <person name="Iwama H."/>
            <person name="Gojobori T."/>
            <person name="Itoh T."/>
            <person name="Niimura Y."/>
            <person name="Fujii Y."/>
            <person name="Habara T."/>
            <person name="Sakai H."/>
            <person name="Sato Y."/>
            <person name="Wilson G."/>
            <person name="Kumar K."/>
            <person name="McCouch S."/>
            <person name="Juretic N."/>
            <person name="Hoen D."/>
            <person name="Wright S."/>
            <person name="Bruskiewich R."/>
            <person name="Bureau T."/>
            <person name="Miyao A."/>
            <person name="Hirochika H."/>
            <person name="Nishikawa T."/>
            <person name="Kadowaki K."/>
            <person name="Sugiura M."/>
            <person name="Burr B."/>
            <person name="Sasaki T."/>
        </authorList>
    </citation>
    <scope>NUCLEOTIDE SEQUENCE [LARGE SCALE GENOMIC DNA]</scope>
    <source>
        <strain evidence="3">cv. Nipponbare</strain>
    </source>
</reference>
<feature type="compositionally biased region" description="Low complexity" evidence="1">
    <location>
        <begin position="9"/>
        <end position="21"/>
    </location>
</feature>